<evidence type="ECO:0000256" key="3">
    <source>
        <dbReference type="SAM" id="MobiDB-lite"/>
    </source>
</evidence>
<evidence type="ECO:0000256" key="1">
    <source>
        <dbReference type="ARBA" id="ARBA00006285"/>
    </source>
</evidence>
<sequence length="593" mass="62320">MNGDAVEEARRHEEAHGGEDHVDREAQQEPDHAATVAPRHASRNQKYTSATPIGLSWACGGTCDADRYYDWEPTTTVPGGIDEESVLGVEAPLWSETVRGGDQLEYLLLPRAASVLETGWTAREDKDVDSFMQRLGDYGAHLTVQGRGYYESPRTTWAATSASADLDARTGATAAWPVGYVAAPGTKLAADGARVEPDLTADDGDPASRSALTEPLTAELVCPARTLPVTFTTDAPRDALHPSGVYTATVTAAFDADDACELVTSRGERGPVTVDTDPAHALPPDPTVEPGDPTVSLGDGGSVAAGRWEPFALAGFEPGHVEVLVDGAVRFTVRALADGTFTGYVPVPAATYAGERVFTARQGEREVSTTLDVESDLRPLANPIDRSLLSVHDVSSEETVGEQAPATNAIDGDPDTFWHTRWANGSAPYPHHITLDLGAQYDVTGLQYTTRQNAANGRIAAYEVYVSADGVEWGEPVATGSFTATLAPQTVDLTGTGRYLRLVGLSSIAGNEFGGAAEISVGGVPVRDVPVTATAATRCLAGTAYVTVRADNDGDAPLDVVLETPFGTREVAGEAAVVVDGTRVVAPYDALTC</sequence>
<dbReference type="GO" id="GO:0004563">
    <property type="term" value="F:beta-N-acetylhexosaminidase activity"/>
    <property type="evidence" value="ECO:0007669"/>
    <property type="project" value="UniProtKB-ARBA"/>
</dbReference>
<keyword evidence="2 5" id="KW-0378">Hydrolase</keyword>
<dbReference type="InterPro" id="IPR015883">
    <property type="entry name" value="Glyco_hydro_20_cat"/>
</dbReference>
<dbReference type="RefSeq" id="WP_155098798.1">
    <property type="nucleotide sequence ID" value="NZ_WMKA01000012.1"/>
</dbReference>
<dbReference type="EMBL" id="WMKA01000012">
    <property type="protein sequence ID" value="MTG88795.1"/>
    <property type="molecule type" value="Genomic_DNA"/>
</dbReference>
<comment type="similarity">
    <text evidence="1">Belongs to the glycosyl hydrolase 20 family.</text>
</comment>
<dbReference type="SUPFAM" id="SSF49785">
    <property type="entry name" value="Galactose-binding domain-like"/>
    <property type="match status" value="1"/>
</dbReference>
<feature type="region of interest" description="Disordered" evidence="3">
    <location>
        <begin position="1"/>
        <end position="47"/>
    </location>
</feature>
<name>A0A6N7ZH56_9MICO</name>
<dbReference type="InterPro" id="IPR000421">
    <property type="entry name" value="FA58C"/>
</dbReference>
<proteinExistence type="inferred from homology"/>
<accession>A0A6N7ZH56</accession>
<dbReference type="SMART" id="SM00231">
    <property type="entry name" value="FA58C"/>
    <property type="match status" value="1"/>
</dbReference>
<gene>
    <name evidence="5" type="ORF">GJV82_07535</name>
</gene>
<evidence type="ECO:0000256" key="2">
    <source>
        <dbReference type="ARBA" id="ARBA00022801"/>
    </source>
</evidence>
<dbReference type="InterPro" id="IPR008979">
    <property type="entry name" value="Galactose-bd-like_sf"/>
</dbReference>
<dbReference type="GO" id="GO:0005975">
    <property type="term" value="P:carbohydrate metabolic process"/>
    <property type="evidence" value="ECO:0007669"/>
    <property type="project" value="InterPro"/>
</dbReference>
<dbReference type="Gene3D" id="3.20.20.80">
    <property type="entry name" value="Glycosidases"/>
    <property type="match status" value="1"/>
</dbReference>
<evidence type="ECO:0000313" key="6">
    <source>
        <dbReference type="Proteomes" id="UP000440668"/>
    </source>
</evidence>
<dbReference type="Proteomes" id="UP000440668">
    <property type="component" value="Unassembled WGS sequence"/>
</dbReference>
<dbReference type="InterPro" id="IPR017853">
    <property type="entry name" value="GH"/>
</dbReference>
<feature type="domain" description="F5/8 type C" evidence="4">
    <location>
        <begin position="372"/>
        <end position="524"/>
    </location>
</feature>
<dbReference type="AlphaFoldDB" id="A0A6N7ZH56"/>
<dbReference type="Pfam" id="PF00728">
    <property type="entry name" value="Glyco_hydro_20"/>
    <property type="match status" value="1"/>
</dbReference>
<evidence type="ECO:0000259" key="4">
    <source>
        <dbReference type="PROSITE" id="PS50022"/>
    </source>
</evidence>
<organism evidence="5 6">
    <name type="scientific">Cellulosimicrobium composti</name>
    <dbReference type="NCBI Taxonomy" id="2672572"/>
    <lineage>
        <taxon>Bacteria</taxon>
        <taxon>Bacillati</taxon>
        <taxon>Actinomycetota</taxon>
        <taxon>Actinomycetes</taxon>
        <taxon>Micrococcales</taxon>
        <taxon>Promicromonosporaceae</taxon>
        <taxon>Cellulosimicrobium</taxon>
    </lineage>
</organism>
<feature type="region of interest" description="Disordered" evidence="3">
    <location>
        <begin position="267"/>
        <end position="292"/>
    </location>
</feature>
<dbReference type="PROSITE" id="PS50022">
    <property type="entry name" value="FA58C_3"/>
    <property type="match status" value="1"/>
</dbReference>
<dbReference type="Gene3D" id="2.60.120.260">
    <property type="entry name" value="Galactose-binding domain-like"/>
    <property type="match status" value="1"/>
</dbReference>
<reference evidence="5 6" key="1">
    <citation type="submission" date="2019-11" db="EMBL/GenBank/DDBJ databases">
        <title>Cellulosimicrobium composti sp. nov. isolated from a compost.</title>
        <authorList>
            <person name="Yang Y."/>
        </authorList>
    </citation>
    <scope>NUCLEOTIDE SEQUENCE [LARGE SCALE GENOMIC DNA]</scope>
    <source>
        <strain evidence="5 6">BIT-GX5</strain>
    </source>
</reference>
<feature type="compositionally biased region" description="Basic and acidic residues" evidence="3">
    <location>
        <begin position="7"/>
        <end position="32"/>
    </location>
</feature>
<comment type="caution">
    <text evidence="5">The sequence shown here is derived from an EMBL/GenBank/DDBJ whole genome shotgun (WGS) entry which is preliminary data.</text>
</comment>
<protein>
    <submittedName>
        <fullName evidence="5">Family 20 glycosylhydrolase</fullName>
    </submittedName>
</protein>
<evidence type="ECO:0000313" key="5">
    <source>
        <dbReference type="EMBL" id="MTG88795.1"/>
    </source>
</evidence>
<dbReference type="SUPFAM" id="SSF51445">
    <property type="entry name" value="(Trans)glycosidases"/>
    <property type="match status" value="1"/>
</dbReference>
<dbReference type="Pfam" id="PF00754">
    <property type="entry name" value="F5_F8_type_C"/>
    <property type="match status" value="1"/>
</dbReference>